<dbReference type="PANTHER" id="PTHR19143">
    <property type="entry name" value="FIBRINOGEN/TENASCIN/ANGIOPOEITIN"/>
    <property type="match status" value="1"/>
</dbReference>
<name>A0A3B0JUN7_DROGU</name>
<sequence>MVLNRPCESQGNMNNSGFKVILCCILLQGESSHGNPAQEVGIAEQCNGYCFSVVKPFLDHCAQLKEAADTNNKLRDKIYTLDGTINNLQSQLLNSGTETKNLGEKIKEKDEIIREKVEQIKEKVEQIRDKDTQITDLREQVKMMSGVLAEKNDQLSKMNQTAESSSGWTVIQKRFDGSVEFNRNWGDYRDGFGDQRGEFFIGLKKLHLMTAAEPQELYIQLRDVNGTYRHAKYNNFIVGSEEEGFVLKSLGEYSGNAGDSLREHERAKFATEDRDCPNKCVHSFHGPWWFNGSNCGISSLNGKYFKEGIADESNGISWGHWNVFDYKLSLTFVKITIRPRSPQT</sequence>
<dbReference type="Gene3D" id="3.90.215.10">
    <property type="entry name" value="Gamma Fibrinogen, chain A, domain 1"/>
    <property type="match status" value="1"/>
</dbReference>
<evidence type="ECO:0000313" key="3">
    <source>
        <dbReference type="EMBL" id="SPP85804.1"/>
    </source>
</evidence>
<gene>
    <name evidence="3" type="ORF">DGUA_6G004345</name>
</gene>
<evidence type="ECO:0000256" key="1">
    <source>
        <dbReference type="SAM" id="Coils"/>
    </source>
</evidence>
<proteinExistence type="predicted"/>
<protein>
    <submittedName>
        <fullName evidence="3">Blast:Ficolin-1</fullName>
    </submittedName>
</protein>
<dbReference type="Proteomes" id="UP000268350">
    <property type="component" value="Unassembled WGS sequence"/>
</dbReference>
<dbReference type="OrthoDB" id="6145874at2759"/>
<dbReference type="Pfam" id="PF00147">
    <property type="entry name" value="Fibrinogen_C"/>
    <property type="match status" value="1"/>
</dbReference>
<dbReference type="SMART" id="SM00186">
    <property type="entry name" value="FBG"/>
    <property type="match status" value="1"/>
</dbReference>
<reference evidence="4" key="1">
    <citation type="submission" date="2018-01" db="EMBL/GenBank/DDBJ databases">
        <authorList>
            <person name="Alioto T."/>
            <person name="Alioto T."/>
        </authorList>
    </citation>
    <scope>NUCLEOTIDE SEQUENCE [LARGE SCALE GENOMIC DNA]</scope>
</reference>
<dbReference type="AlphaFoldDB" id="A0A3B0JUN7"/>
<dbReference type="GO" id="GO:0005615">
    <property type="term" value="C:extracellular space"/>
    <property type="evidence" value="ECO:0007669"/>
    <property type="project" value="TreeGrafter"/>
</dbReference>
<dbReference type="PANTHER" id="PTHR19143:SF327">
    <property type="entry name" value="FI21813P1-RELATED"/>
    <property type="match status" value="1"/>
</dbReference>
<dbReference type="CDD" id="cd00087">
    <property type="entry name" value="FReD"/>
    <property type="match status" value="1"/>
</dbReference>
<dbReference type="InterPro" id="IPR050373">
    <property type="entry name" value="Fibrinogen_C-term_domain"/>
</dbReference>
<accession>A0A3B0JUN7</accession>
<dbReference type="STRING" id="7266.A0A3B0JUN7"/>
<dbReference type="InterPro" id="IPR014716">
    <property type="entry name" value="Fibrinogen_a/b/g_C_1"/>
</dbReference>
<keyword evidence="4" id="KW-1185">Reference proteome</keyword>
<feature type="coiled-coil region" evidence="1">
    <location>
        <begin position="110"/>
        <end position="140"/>
    </location>
</feature>
<dbReference type="SUPFAM" id="SSF56496">
    <property type="entry name" value="Fibrinogen C-terminal domain-like"/>
    <property type="match status" value="1"/>
</dbReference>
<dbReference type="InterPro" id="IPR002181">
    <property type="entry name" value="Fibrinogen_a/b/g_C_dom"/>
</dbReference>
<dbReference type="PROSITE" id="PS51406">
    <property type="entry name" value="FIBRINOGEN_C_2"/>
    <property type="match status" value="1"/>
</dbReference>
<dbReference type="InterPro" id="IPR036056">
    <property type="entry name" value="Fibrinogen-like_C"/>
</dbReference>
<evidence type="ECO:0000259" key="2">
    <source>
        <dbReference type="PROSITE" id="PS51406"/>
    </source>
</evidence>
<dbReference type="OMA" id="NECFASH"/>
<evidence type="ECO:0000313" key="4">
    <source>
        <dbReference type="Proteomes" id="UP000268350"/>
    </source>
</evidence>
<dbReference type="EMBL" id="OUUW01000010">
    <property type="protein sequence ID" value="SPP85804.1"/>
    <property type="molecule type" value="Genomic_DNA"/>
</dbReference>
<feature type="domain" description="Fibrinogen C-terminal" evidence="2">
    <location>
        <begin position="123"/>
        <end position="341"/>
    </location>
</feature>
<keyword evidence="1" id="KW-0175">Coiled coil</keyword>
<organism evidence="3 4">
    <name type="scientific">Drosophila guanche</name>
    <name type="common">Fruit fly</name>
    <dbReference type="NCBI Taxonomy" id="7266"/>
    <lineage>
        <taxon>Eukaryota</taxon>
        <taxon>Metazoa</taxon>
        <taxon>Ecdysozoa</taxon>
        <taxon>Arthropoda</taxon>
        <taxon>Hexapoda</taxon>
        <taxon>Insecta</taxon>
        <taxon>Pterygota</taxon>
        <taxon>Neoptera</taxon>
        <taxon>Endopterygota</taxon>
        <taxon>Diptera</taxon>
        <taxon>Brachycera</taxon>
        <taxon>Muscomorpha</taxon>
        <taxon>Ephydroidea</taxon>
        <taxon>Drosophilidae</taxon>
        <taxon>Drosophila</taxon>
        <taxon>Sophophora</taxon>
    </lineage>
</organism>